<dbReference type="STRING" id="53376.BST25_17485"/>
<dbReference type="AlphaFoldDB" id="A0A1X0DFD3"/>
<dbReference type="GO" id="GO:0003700">
    <property type="term" value="F:DNA-binding transcription factor activity"/>
    <property type="evidence" value="ECO:0007669"/>
    <property type="project" value="TreeGrafter"/>
</dbReference>
<dbReference type="InterPro" id="IPR050109">
    <property type="entry name" value="HTH-type_TetR-like_transc_reg"/>
</dbReference>
<dbReference type="OrthoDB" id="3474596at2"/>
<dbReference type="PANTHER" id="PTHR30055">
    <property type="entry name" value="HTH-TYPE TRANSCRIPTIONAL REGULATOR RUTR"/>
    <property type="match status" value="1"/>
</dbReference>
<dbReference type="PRINTS" id="PR00455">
    <property type="entry name" value="HTHTETR"/>
</dbReference>
<feature type="compositionally biased region" description="Polar residues" evidence="2">
    <location>
        <begin position="219"/>
        <end position="230"/>
    </location>
</feature>
<dbReference type="RefSeq" id="WP_071509703.1">
    <property type="nucleotide sequence ID" value="NZ_AP022615.1"/>
</dbReference>
<name>A0A1X0DFD3_MYCHE</name>
<keyword evidence="4" id="KW-1185">Reference proteome</keyword>
<dbReference type="GO" id="GO:0000976">
    <property type="term" value="F:transcription cis-regulatory region binding"/>
    <property type="evidence" value="ECO:0007669"/>
    <property type="project" value="TreeGrafter"/>
</dbReference>
<dbReference type="Proteomes" id="UP000192566">
    <property type="component" value="Unassembled WGS sequence"/>
</dbReference>
<reference evidence="3 4" key="1">
    <citation type="submission" date="2017-02" db="EMBL/GenBank/DDBJ databases">
        <title>The new phylogeny of genus Mycobacterium.</title>
        <authorList>
            <person name="Tortoli E."/>
            <person name="Trovato A."/>
            <person name="Cirillo D.M."/>
        </authorList>
    </citation>
    <scope>NUCLEOTIDE SEQUENCE [LARGE SCALE GENOMIC DNA]</scope>
    <source>
        <strain evidence="3 4">DSM 44471</strain>
    </source>
</reference>
<dbReference type="InterPro" id="IPR009057">
    <property type="entry name" value="Homeodomain-like_sf"/>
</dbReference>
<protein>
    <submittedName>
        <fullName evidence="3">TetR family transcriptional regulator</fullName>
    </submittedName>
</protein>
<feature type="region of interest" description="Disordered" evidence="2">
    <location>
        <begin position="196"/>
        <end position="230"/>
    </location>
</feature>
<evidence type="ECO:0000313" key="3">
    <source>
        <dbReference type="EMBL" id="ORA71116.1"/>
    </source>
</evidence>
<dbReference type="EMBL" id="MVHR01000028">
    <property type="protein sequence ID" value="ORA71116.1"/>
    <property type="molecule type" value="Genomic_DNA"/>
</dbReference>
<dbReference type="InterPro" id="IPR001647">
    <property type="entry name" value="HTH_TetR"/>
</dbReference>
<dbReference type="Pfam" id="PF00440">
    <property type="entry name" value="TetR_N"/>
    <property type="match status" value="1"/>
</dbReference>
<evidence type="ECO:0000313" key="4">
    <source>
        <dbReference type="Proteomes" id="UP000192566"/>
    </source>
</evidence>
<dbReference type="PANTHER" id="PTHR30055:SF235">
    <property type="entry name" value="TRANSCRIPTIONAL REGULATORY PROTEIN"/>
    <property type="match status" value="1"/>
</dbReference>
<evidence type="ECO:0000256" key="2">
    <source>
        <dbReference type="SAM" id="MobiDB-lite"/>
    </source>
</evidence>
<proteinExistence type="predicted"/>
<gene>
    <name evidence="3" type="ORF">BST25_17485</name>
</gene>
<dbReference type="SUPFAM" id="SSF46689">
    <property type="entry name" value="Homeodomain-like"/>
    <property type="match status" value="1"/>
</dbReference>
<dbReference type="PROSITE" id="PS50977">
    <property type="entry name" value="HTH_TETR_2"/>
    <property type="match status" value="1"/>
</dbReference>
<comment type="caution">
    <text evidence="3">The sequence shown here is derived from an EMBL/GenBank/DDBJ whole genome shotgun (WGS) entry which is preliminary data.</text>
</comment>
<evidence type="ECO:0000256" key="1">
    <source>
        <dbReference type="ARBA" id="ARBA00023125"/>
    </source>
</evidence>
<keyword evidence="1" id="KW-0238">DNA-binding</keyword>
<accession>A0A1X0DFD3</accession>
<dbReference type="Gene3D" id="1.10.357.10">
    <property type="entry name" value="Tetracycline Repressor, domain 2"/>
    <property type="match status" value="1"/>
</dbReference>
<sequence length="230" mass="25789">MASASAARRIGAPDAKNRGLLLDAAERLMLDEGYAAVTSRRLAHKAGLKPQLVHYYFRTMDELFLAVFRRRAEEGLAVQAQALQSAQPLWALWRFGTDPGFTRISMEFMALANHRKEMRTEIAYYAECFREEQRRAVTGALRRYGVEADDVPPVVWTVLMTSLSRFLVLEQALGMSAGHAETLELVESYLRRLEGEPEPAGPVHQVRSEQSAPLGPILDTTTFPSTDRSH</sequence>
<organism evidence="3 4">
    <name type="scientific">Mycobacterium heidelbergense</name>
    <dbReference type="NCBI Taxonomy" id="53376"/>
    <lineage>
        <taxon>Bacteria</taxon>
        <taxon>Bacillati</taxon>
        <taxon>Actinomycetota</taxon>
        <taxon>Actinomycetes</taxon>
        <taxon>Mycobacteriales</taxon>
        <taxon>Mycobacteriaceae</taxon>
        <taxon>Mycobacterium</taxon>
        <taxon>Mycobacterium simiae complex</taxon>
    </lineage>
</organism>